<dbReference type="Proteomes" id="UP000515150">
    <property type="component" value="Chromosome 9"/>
</dbReference>
<dbReference type="AlphaFoldDB" id="A0A9W2XZF5"/>
<accession>A0A9W2XZF5</accession>
<evidence type="ECO:0000313" key="7">
    <source>
        <dbReference type="Proteomes" id="UP000515150"/>
    </source>
</evidence>
<dbReference type="OrthoDB" id="9907157at2759"/>
<protein>
    <submittedName>
        <fullName evidence="8">Izumo sperm-egg fusion protein 1 isoform X1</fullName>
    </submittedName>
</protein>
<dbReference type="GO" id="GO:0007342">
    <property type="term" value="P:fusion of sperm to egg plasma membrane involved in single fertilization"/>
    <property type="evidence" value="ECO:0007669"/>
    <property type="project" value="InterPro"/>
</dbReference>
<dbReference type="GO" id="GO:0035036">
    <property type="term" value="P:sperm-egg recognition"/>
    <property type="evidence" value="ECO:0007669"/>
    <property type="project" value="InterPro"/>
</dbReference>
<evidence type="ECO:0000256" key="1">
    <source>
        <dbReference type="ARBA" id="ARBA00009633"/>
    </source>
</evidence>
<dbReference type="Pfam" id="PF16706">
    <property type="entry name" value="Izumo-Ig"/>
    <property type="match status" value="1"/>
</dbReference>
<feature type="region of interest" description="Disordered" evidence="3">
    <location>
        <begin position="309"/>
        <end position="334"/>
    </location>
</feature>
<dbReference type="GO" id="GO:0005886">
    <property type="term" value="C:plasma membrane"/>
    <property type="evidence" value="ECO:0007669"/>
    <property type="project" value="TreeGrafter"/>
</dbReference>
<dbReference type="SMART" id="SM00409">
    <property type="entry name" value="IG"/>
    <property type="match status" value="1"/>
</dbReference>
<dbReference type="InterPro" id="IPR032699">
    <property type="entry name" value="Izumo-Ig"/>
</dbReference>
<dbReference type="GO" id="GO:0002080">
    <property type="term" value="C:acrosomal membrane"/>
    <property type="evidence" value="ECO:0007669"/>
    <property type="project" value="TreeGrafter"/>
</dbReference>
<keyword evidence="4" id="KW-1133">Transmembrane helix</keyword>
<evidence type="ECO:0000259" key="6">
    <source>
        <dbReference type="PROSITE" id="PS50835"/>
    </source>
</evidence>
<gene>
    <name evidence="8" type="primary">LOC114863256</name>
</gene>
<evidence type="ECO:0000256" key="4">
    <source>
        <dbReference type="SAM" id="Phobius"/>
    </source>
</evidence>
<dbReference type="InterPro" id="IPR007110">
    <property type="entry name" value="Ig-like_dom"/>
</dbReference>
<dbReference type="Pfam" id="PF15005">
    <property type="entry name" value="IZUMO"/>
    <property type="match status" value="1"/>
</dbReference>
<reference evidence="8" key="1">
    <citation type="submission" date="2025-08" db="UniProtKB">
        <authorList>
            <consortium name="RefSeq"/>
        </authorList>
    </citation>
    <scope>IDENTIFICATION</scope>
</reference>
<dbReference type="RefSeq" id="XP_055367144.1">
    <property type="nucleotide sequence ID" value="XM_055511169.1"/>
</dbReference>
<feature type="chain" id="PRO_5040973554" evidence="5">
    <location>
        <begin position="18"/>
        <end position="349"/>
    </location>
</feature>
<feature type="transmembrane region" description="Helical" evidence="4">
    <location>
        <begin position="282"/>
        <end position="305"/>
    </location>
</feature>
<dbReference type="SUPFAM" id="SSF48726">
    <property type="entry name" value="Immunoglobulin"/>
    <property type="match status" value="1"/>
</dbReference>
<feature type="domain" description="Ig-like" evidence="6">
    <location>
        <begin position="148"/>
        <end position="249"/>
    </location>
</feature>
<feature type="signal peptide" evidence="5">
    <location>
        <begin position="1"/>
        <end position="17"/>
    </location>
</feature>
<keyword evidence="4" id="KW-0472">Membrane</keyword>
<dbReference type="InterPro" id="IPR036179">
    <property type="entry name" value="Ig-like_dom_sf"/>
</dbReference>
<sequence>MLLIVTSLLCCAPVAKSCLQCDSKIRLLNEDFGLSAPTVAEQIEIHMICHHAYETYKETSLQRMGVIDPSTLYRARTEYQSEFDRFLKTKHTGPLTFEAVQIMEKGRRILEKHLDIFIRDGLCPNACGLLKQRVIDCVSCRYKIYMCPSPSGQQDCGEYPVQAEEGGQAVLNCFVPWHRLLVGKSEYHYSWAPGVPGTKKLNQSDFRPLVVTDDSSVILNQLHVDEQGTYRCSLRENETVFYQVTFSVTVSPLPNQTRRPPVTLPTPPPGDEYSPFLHTQGWLAPLVALVTALSLAASVGLAVVLGREQRRSQRGGGGGGRTNTHTTRSDGDQVLSRMKMEVKIVAKCK</sequence>
<evidence type="ECO:0000313" key="8">
    <source>
        <dbReference type="RefSeq" id="XP_055367144.1"/>
    </source>
</evidence>
<dbReference type="InterPro" id="IPR032700">
    <property type="entry name" value="IZUMO1"/>
</dbReference>
<dbReference type="PANTHER" id="PTHR35540:SF1">
    <property type="entry name" value="IZUMO SPERM-EGG FUSION PROTEIN 1"/>
    <property type="match status" value="1"/>
</dbReference>
<dbReference type="GO" id="GO:0086080">
    <property type="term" value="F:protein binding involved in heterotypic cell-cell adhesion"/>
    <property type="evidence" value="ECO:0007669"/>
    <property type="project" value="TreeGrafter"/>
</dbReference>
<dbReference type="InterPro" id="IPR003599">
    <property type="entry name" value="Ig_sub"/>
</dbReference>
<evidence type="ECO:0000256" key="3">
    <source>
        <dbReference type="SAM" id="MobiDB-lite"/>
    </source>
</evidence>
<dbReference type="GeneID" id="114863256"/>
<keyword evidence="2 5" id="KW-0732">Signal</keyword>
<name>A0A9W2XZF5_BETSP</name>
<dbReference type="GO" id="GO:0005102">
    <property type="term" value="F:signaling receptor binding"/>
    <property type="evidence" value="ECO:0007669"/>
    <property type="project" value="InterPro"/>
</dbReference>
<dbReference type="InterPro" id="IPR029389">
    <property type="entry name" value="IZUMO"/>
</dbReference>
<keyword evidence="7" id="KW-1185">Reference proteome</keyword>
<dbReference type="PANTHER" id="PTHR35540">
    <property type="entry name" value="IZUMO SPERM-EGG FUSION PROTEIN 1"/>
    <property type="match status" value="1"/>
</dbReference>
<evidence type="ECO:0000256" key="2">
    <source>
        <dbReference type="ARBA" id="ARBA00022729"/>
    </source>
</evidence>
<organism evidence="7 8">
    <name type="scientific">Betta splendens</name>
    <name type="common">Siamese fighting fish</name>
    <dbReference type="NCBI Taxonomy" id="158456"/>
    <lineage>
        <taxon>Eukaryota</taxon>
        <taxon>Metazoa</taxon>
        <taxon>Chordata</taxon>
        <taxon>Craniata</taxon>
        <taxon>Vertebrata</taxon>
        <taxon>Euteleostomi</taxon>
        <taxon>Actinopterygii</taxon>
        <taxon>Neopterygii</taxon>
        <taxon>Teleostei</taxon>
        <taxon>Neoteleostei</taxon>
        <taxon>Acanthomorphata</taxon>
        <taxon>Anabantaria</taxon>
        <taxon>Anabantiformes</taxon>
        <taxon>Anabantoidei</taxon>
        <taxon>Osphronemidae</taxon>
        <taxon>Betta</taxon>
    </lineage>
</organism>
<keyword evidence="4" id="KW-0812">Transmembrane</keyword>
<evidence type="ECO:0000256" key="5">
    <source>
        <dbReference type="SAM" id="SignalP"/>
    </source>
</evidence>
<comment type="similarity">
    <text evidence="1">Belongs to the Izumo family.</text>
</comment>
<proteinExistence type="inferred from homology"/>
<dbReference type="PROSITE" id="PS50835">
    <property type="entry name" value="IG_LIKE"/>
    <property type="match status" value="1"/>
</dbReference>